<organism evidence="2 3">
    <name type="scientific">Wolfiporia cocos (strain MD-104)</name>
    <name type="common">Brown rot fungus</name>
    <dbReference type="NCBI Taxonomy" id="742152"/>
    <lineage>
        <taxon>Eukaryota</taxon>
        <taxon>Fungi</taxon>
        <taxon>Dikarya</taxon>
        <taxon>Basidiomycota</taxon>
        <taxon>Agaricomycotina</taxon>
        <taxon>Agaricomycetes</taxon>
        <taxon>Polyporales</taxon>
        <taxon>Phaeolaceae</taxon>
        <taxon>Wolfiporia</taxon>
    </lineage>
</organism>
<dbReference type="GO" id="GO:0005634">
    <property type="term" value="C:nucleus"/>
    <property type="evidence" value="ECO:0007669"/>
    <property type="project" value="InterPro"/>
</dbReference>
<dbReference type="Gene3D" id="2.130.10.10">
    <property type="entry name" value="YVTN repeat-like/Quinoprotein amine dehydrogenase"/>
    <property type="match status" value="1"/>
</dbReference>
<dbReference type="AlphaFoldDB" id="A0A2H3J9Z0"/>
<sequence>MWDEQLSDPIHGSKKISVQAFDLDERLVGIAFLDIGVYIMKLWAVKNLLVIGDAVKSVWFVGFQEDPYKLVILGKDPYHICVTSADLFFVDSQVSLLVGDEECIVRI</sequence>
<dbReference type="Proteomes" id="UP000218811">
    <property type="component" value="Unassembled WGS sequence"/>
</dbReference>
<dbReference type="OrthoDB" id="6109at2759"/>
<evidence type="ECO:0000259" key="1">
    <source>
        <dbReference type="Pfam" id="PF03178"/>
    </source>
</evidence>
<evidence type="ECO:0000313" key="3">
    <source>
        <dbReference type="Proteomes" id="UP000218811"/>
    </source>
</evidence>
<proteinExistence type="predicted"/>
<evidence type="ECO:0000313" key="2">
    <source>
        <dbReference type="EMBL" id="PCH34488.1"/>
    </source>
</evidence>
<name>A0A2H3J9Z0_WOLCO</name>
<dbReference type="InterPro" id="IPR004871">
    <property type="entry name" value="RSE1/DDB1/CPSF1_C"/>
</dbReference>
<protein>
    <recommendedName>
        <fullName evidence="1">RSE1/DDB1/CPSF1 C-terminal domain-containing protein</fullName>
    </recommendedName>
</protein>
<feature type="domain" description="RSE1/DDB1/CPSF1 C-terminal" evidence="1">
    <location>
        <begin position="14"/>
        <end position="105"/>
    </location>
</feature>
<accession>A0A2H3J9Z0</accession>
<reference evidence="2 3" key="1">
    <citation type="journal article" date="2012" name="Science">
        <title>The Paleozoic origin of enzymatic lignin decomposition reconstructed from 31 fungal genomes.</title>
        <authorList>
            <person name="Floudas D."/>
            <person name="Binder M."/>
            <person name="Riley R."/>
            <person name="Barry K."/>
            <person name="Blanchette R.A."/>
            <person name="Henrissat B."/>
            <person name="Martinez A.T."/>
            <person name="Otillar R."/>
            <person name="Spatafora J.W."/>
            <person name="Yadav J.S."/>
            <person name="Aerts A."/>
            <person name="Benoit I."/>
            <person name="Boyd A."/>
            <person name="Carlson A."/>
            <person name="Copeland A."/>
            <person name="Coutinho P.M."/>
            <person name="de Vries R.P."/>
            <person name="Ferreira P."/>
            <person name="Findley K."/>
            <person name="Foster B."/>
            <person name="Gaskell J."/>
            <person name="Glotzer D."/>
            <person name="Gorecki P."/>
            <person name="Heitman J."/>
            <person name="Hesse C."/>
            <person name="Hori C."/>
            <person name="Igarashi K."/>
            <person name="Jurgens J.A."/>
            <person name="Kallen N."/>
            <person name="Kersten P."/>
            <person name="Kohler A."/>
            <person name="Kuees U."/>
            <person name="Kumar T.K.A."/>
            <person name="Kuo A."/>
            <person name="LaButti K."/>
            <person name="Larrondo L.F."/>
            <person name="Lindquist E."/>
            <person name="Ling A."/>
            <person name="Lombard V."/>
            <person name="Lucas S."/>
            <person name="Lundell T."/>
            <person name="Martin R."/>
            <person name="McLaughlin D.J."/>
            <person name="Morgenstern I."/>
            <person name="Morin E."/>
            <person name="Murat C."/>
            <person name="Nagy L.G."/>
            <person name="Nolan M."/>
            <person name="Ohm R.A."/>
            <person name="Patyshakuliyeva A."/>
            <person name="Rokas A."/>
            <person name="Ruiz-Duenas F.J."/>
            <person name="Sabat G."/>
            <person name="Salamov A."/>
            <person name="Samejima M."/>
            <person name="Schmutz J."/>
            <person name="Slot J.C."/>
            <person name="St John F."/>
            <person name="Stenlid J."/>
            <person name="Sun H."/>
            <person name="Sun S."/>
            <person name="Syed K."/>
            <person name="Tsang A."/>
            <person name="Wiebenga A."/>
            <person name="Young D."/>
            <person name="Pisabarro A."/>
            <person name="Eastwood D.C."/>
            <person name="Martin F."/>
            <person name="Cullen D."/>
            <person name="Grigoriev I.V."/>
            <person name="Hibbett D.S."/>
        </authorList>
    </citation>
    <scope>NUCLEOTIDE SEQUENCE [LARGE SCALE GENOMIC DNA]</scope>
    <source>
        <strain evidence="2 3">MD-104</strain>
    </source>
</reference>
<dbReference type="GO" id="GO:0003676">
    <property type="term" value="F:nucleic acid binding"/>
    <property type="evidence" value="ECO:0007669"/>
    <property type="project" value="InterPro"/>
</dbReference>
<keyword evidence="3" id="KW-1185">Reference proteome</keyword>
<dbReference type="STRING" id="742152.A0A2H3J9Z0"/>
<gene>
    <name evidence="2" type="ORF">WOLCODRAFT_148532</name>
</gene>
<dbReference type="InterPro" id="IPR015943">
    <property type="entry name" value="WD40/YVTN_repeat-like_dom_sf"/>
</dbReference>
<dbReference type="EMBL" id="KB467831">
    <property type="protein sequence ID" value="PCH34488.1"/>
    <property type="molecule type" value="Genomic_DNA"/>
</dbReference>
<dbReference type="Pfam" id="PF03178">
    <property type="entry name" value="CPSF_A"/>
    <property type="match status" value="1"/>
</dbReference>